<evidence type="ECO:0000313" key="3">
    <source>
        <dbReference type="Proteomes" id="UP001266305"/>
    </source>
</evidence>
<feature type="signal peptide" evidence="1">
    <location>
        <begin position="1"/>
        <end position="21"/>
    </location>
</feature>
<dbReference type="EMBL" id="JASSZA010000016">
    <property type="protein sequence ID" value="KAK2090927.1"/>
    <property type="molecule type" value="Genomic_DNA"/>
</dbReference>
<keyword evidence="3" id="KW-1185">Reference proteome</keyword>
<accession>A0ABQ9U1K1</accession>
<gene>
    <name evidence="2" type="ORF">P7K49_030211</name>
</gene>
<evidence type="ECO:0000256" key="1">
    <source>
        <dbReference type="SAM" id="SignalP"/>
    </source>
</evidence>
<reference evidence="2 3" key="1">
    <citation type="submission" date="2023-05" db="EMBL/GenBank/DDBJ databases">
        <title>B98-5 Cell Line De Novo Hybrid Assembly: An Optical Mapping Approach.</title>
        <authorList>
            <person name="Kananen K."/>
            <person name="Auerbach J.A."/>
            <person name="Kautto E."/>
            <person name="Blachly J.S."/>
        </authorList>
    </citation>
    <scope>NUCLEOTIDE SEQUENCE [LARGE SCALE GENOMIC DNA]</scope>
    <source>
        <strain evidence="2">B95-8</strain>
        <tissue evidence="2">Cell line</tissue>
    </source>
</reference>
<sequence>MRGPSAALWLLVALRTGPGAGNVPEPRLRGSEIGDAGAQGRVRREVALTGRRAGLEGFLEEAALSRDWKT</sequence>
<name>A0ABQ9U1K1_SAGOE</name>
<keyword evidence="1" id="KW-0732">Signal</keyword>
<comment type="caution">
    <text evidence="2">The sequence shown here is derived from an EMBL/GenBank/DDBJ whole genome shotgun (WGS) entry which is preliminary data.</text>
</comment>
<proteinExistence type="predicted"/>
<organism evidence="2 3">
    <name type="scientific">Saguinus oedipus</name>
    <name type="common">Cotton-top tamarin</name>
    <name type="synonym">Oedipomidas oedipus</name>
    <dbReference type="NCBI Taxonomy" id="9490"/>
    <lineage>
        <taxon>Eukaryota</taxon>
        <taxon>Metazoa</taxon>
        <taxon>Chordata</taxon>
        <taxon>Craniata</taxon>
        <taxon>Vertebrata</taxon>
        <taxon>Euteleostomi</taxon>
        <taxon>Mammalia</taxon>
        <taxon>Eutheria</taxon>
        <taxon>Euarchontoglires</taxon>
        <taxon>Primates</taxon>
        <taxon>Haplorrhini</taxon>
        <taxon>Platyrrhini</taxon>
        <taxon>Cebidae</taxon>
        <taxon>Callitrichinae</taxon>
        <taxon>Saguinus</taxon>
    </lineage>
</organism>
<evidence type="ECO:0000313" key="2">
    <source>
        <dbReference type="EMBL" id="KAK2090927.1"/>
    </source>
</evidence>
<dbReference type="Proteomes" id="UP001266305">
    <property type="component" value="Unassembled WGS sequence"/>
</dbReference>
<feature type="chain" id="PRO_5046575374" evidence="1">
    <location>
        <begin position="22"/>
        <end position="70"/>
    </location>
</feature>
<protein>
    <submittedName>
        <fullName evidence="2">Uncharacterized protein</fullName>
    </submittedName>
</protein>